<protein>
    <submittedName>
        <fullName evidence="2">Uncharacterized protein</fullName>
    </submittedName>
</protein>
<keyword evidence="1" id="KW-1133">Transmembrane helix</keyword>
<evidence type="ECO:0000313" key="2">
    <source>
        <dbReference type="EMBL" id="KAK4190994.1"/>
    </source>
</evidence>
<keyword evidence="1" id="KW-0472">Membrane</keyword>
<reference evidence="2" key="1">
    <citation type="journal article" date="2023" name="Mol. Phylogenet. Evol.">
        <title>Genome-scale phylogeny and comparative genomics of the fungal order Sordariales.</title>
        <authorList>
            <person name="Hensen N."/>
            <person name="Bonometti L."/>
            <person name="Westerberg I."/>
            <person name="Brannstrom I.O."/>
            <person name="Guillou S."/>
            <person name="Cros-Aarteil S."/>
            <person name="Calhoun S."/>
            <person name="Haridas S."/>
            <person name="Kuo A."/>
            <person name="Mondo S."/>
            <person name="Pangilinan J."/>
            <person name="Riley R."/>
            <person name="LaButti K."/>
            <person name="Andreopoulos B."/>
            <person name="Lipzen A."/>
            <person name="Chen C."/>
            <person name="Yan M."/>
            <person name="Daum C."/>
            <person name="Ng V."/>
            <person name="Clum A."/>
            <person name="Steindorff A."/>
            <person name="Ohm R.A."/>
            <person name="Martin F."/>
            <person name="Silar P."/>
            <person name="Natvig D.O."/>
            <person name="Lalanne C."/>
            <person name="Gautier V."/>
            <person name="Ament-Velasquez S.L."/>
            <person name="Kruys A."/>
            <person name="Hutchinson M.I."/>
            <person name="Powell A.J."/>
            <person name="Barry K."/>
            <person name="Miller A.N."/>
            <person name="Grigoriev I.V."/>
            <person name="Debuchy R."/>
            <person name="Gladieux P."/>
            <person name="Hiltunen Thoren M."/>
            <person name="Johannesson H."/>
        </authorList>
    </citation>
    <scope>NUCLEOTIDE SEQUENCE</scope>
    <source>
        <strain evidence="2">PSN309</strain>
    </source>
</reference>
<organism evidence="2 3">
    <name type="scientific">Podospora australis</name>
    <dbReference type="NCBI Taxonomy" id="1536484"/>
    <lineage>
        <taxon>Eukaryota</taxon>
        <taxon>Fungi</taxon>
        <taxon>Dikarya</taxon>
        <taxon>Ascomycota</taxon>
        <taxon>Pezizomycotina</taxon>
        <taxon>Sordariomycetes</taxon>
        <taxon>Sordariomycetidae</taxon>
        <taxon>Sordariales</taxon>
        <taxon>Podosporaceae</taxon>
        <taxon>Podospora</taxon>
    </lineage>
</organism>
<sequence length="110" mass="12200">MGYALGALVHLFYSLGADYLVPLVVDHGDRVGFVYAVKGSCFMAAVMAVVFVAVGVALVRKHSKRVDAIGAMFKAYATRRVSRWTWLHPESDEDDVSFGPPWSYRVYHCA</sequence>
<dbReference type="AlphaFoldDB" id="A0AAN6WZD0"/>
<proteinExistence type="predicted"/>
<keyword evidence="1" id="KW-0812">Transmembrane</keyword>
<comment type="caution">
    <text evidence="2">The sequence shown here is derived from an EMBL/GenBank/DDBJ whole genome shotgun (WGS) entry which is preliminary data.</text>
</comment>
<dbReference type="EMBL" id="MU864362">
    <property type="protein sequence ID" value="KAK4190994.1"/>
    <property type="molecule type" value="Genomic_DNA"/>
</dbReference>
<accession>A0AAN6WZD0</accession>
<evidence type="ECO:0000313" key="3">
    <source>
        <dbReference type="Proteomes" id="UP001302126"/>
    </source>
</evidence>
<name>A0AAN6WZD0_9PEZI</name>
<dbReference type="Proteomes" id="UP001302126">
    <property type="component" value="Unassembled WGS sequence"/>
</dbReference>
<reference evidence="2" key="2">
    <citation type="submission" date="2023-05" db="EMBL/GenBank/DDBJ databases">
        <authorList>
            <consortium name="Lawrence Berkeley National Laboratory"/>
            <person name="Steindorff A."/>
            <person name="Hensen N."/>
            <person name="Bonometti L."/>
            <person name="Westerberg I."/>
            <person name="Brannstrom I.O."/>
            <person name="Guillou S."/>
            <person name="Cros-Aarteil S."/>
            <person name="Calhoun S."/>
            <person name="Haridas S."/>
            <person name="Kuo A."/>
            <person name="Mondo S."/>
            <person name="Pangilinan J."/>
            <person name="Riley R."/>
            <person name="Labutti K."/>
            <person name="Andreopoulos B."/>
            <person name="Lipzen A."/>
            <person name="Chen C."/>
            <person name="Yanf M."/>
            <person name="Daum C."/>
            <person name="Ng V."/>
            <person name="Clum A."/>
            <person name="Ohm R."/>
            <person name="Martin F."/>
            <person name="Silar P."/>
            <person name="Natvig D."/>
            <person name="Lalanne C."/>
            <person name="Gautier V."/>
            <person name="Ament-Velasquez S.L."/>
            <person name="Kruys A."/>
            <person name="Hutchinson M.I."/>
            <person name="Powell A.J."/>
            <person name="Barry K."/>
            <person name="Miller A.N."/>
            <person name="Grigoriev I.V."/>
            <person name="Debuchy R."/>
            <person name="Gladieux P."/>
            <person name="Thoren M.H."/>
            <person name="Johannesson H."/>
        </authorList>
    </citation>
    <scope>NUCLEOTIDE SEQUENCE</scope>
    <source>
        <strain evidence="2">PSN309</strain>
    </source>
</reference>
<feature type="transmembrane region" description="Helical" evidence="1">
    <location>
        <begin position="32"/>
        <end position="59"/>
    </location>
</feature>
<evidence type="ECO:0000256" key="1">
    <source>
        <dbReference type="SAM" id="Phobius"/>
    </source>
</evidence>
<keyword evidence="3" id="KW-1185">Reference proteome</keyword>
<gene>
    <name evidence="2" type="ORF">QBC35DRAFT_488780</name>
</gene>